<protein>
    <recommendedName>
        <fullName evidence="8">J domain-containing protein</fullName>
    </recommendedName>
</protein>
<dbReference type="GO" id="GO:0000390">
    <property type="term" value="P:spliceosomal complex disassembly"/>
    <property type="evidence" value="ECO:0007669"/>
    <property type="project" value="TreeGrafter"/>
</dbReference>
<dbReference type="PRINTS" id="PR00625">
    <property type="entry name" value="JDOMAIN"/>
</dbReference>
<keyword evidence="10" id="KW-1185">Reference proteome</keyword>
<dbReference type="GO" id="GO:0005681">
    <property type="term" value="C:spliceosomal complex"/>
    <property type="evidence" value="ECO:0007669"/>
    <property type="project" value="TreeGrafter"/>
</dbReference>
<evidence type="ECO:0000256" key="7">
    <source>
        <dbReference type="SAM" id="MobiDB-lite"/>
    </source>
</evidence>
<evidence type="ECO:0000313" key="10">
    <source>
        <dbReference type="Proteomes" id="UP000479000"/>
    </source>
</evidence>
<dbReference type="InterPro" id="IPR034254">
    <property type="entry name" value="DNAJC17_RRM"/>
</dbReference>
<dbReference type="Gene3D" id="3.30.70.330">
    <property type="match status" value="1"/>
</dbReference>
<keyword evidence="3" id="KW-0963">Cytoplasm</keyword>
<feature type="region of interest" description="Disordered" evidence="7">
    <location>
        <begin position="128"/>
        <end position="147"/>
    </location>
</feature>
<evidence type="ECO:0000259" key="8">
    <source>
        <dbReference type="PROSITE" id="PS50076"/>
    </source>
</evidence>
<dbReference type="InterPro" id="IPR012677">
    <property type="entry name" value="Nucleotide-bd_a/b_plait_sf"/>
</dbReference>
<dbReference type="GO" id="GO:0005737">
    <property type="term" value="C:cytoplasm"/>
    <property type="evidence" value="ECO:0007669"/>
    <property type="project" value="UniProtKB-SubCell"/>
</dbReference>
<evidence type="ECO:0000256" key="5">
    <source>
        <dbReference type="ARBA" id="ARBA00023186"/>
    </source>
</evidence>
<dbReference type="SUPFAM" id="SSF46565">
    <property type="entry name" value="Chaperone J-domain"/>
    <property type="match status" value="1"/>
</dbReference>
<gene>
    <name evidence="9" type="ORF">NTEN_LOCUS63</name>
</gene>
<dbReference type="InterPro" id="IPR000504">
    <property type="entry name" value="RRM_dom"/>
</dbReference>
<dbReference type="Pfam" id="PF00076">
    <property type="entry name" value="RRM_1"/>
    <property type="match status" value="1"/>
</dbReference>
<keyword evidence="6" id="KW-0539">Nucleus</keyword>
<dbReference type="PANTHER" id="PTHR44313">
    <property type="entry name" value="DNAJ HOMOLOG SUBFAMILY C MEMBER 17"/>
    <property type="match status" value="1"/>
</dbReference>
<dbReference type="SMART" id="SM00271">
    <property type="entry name" value="DnaJ"/>
    <property type="match status" value="1"/>
</dbReference>
<dbReference type="CDD" id="cd12429">
    <property type="entry name" value="RRM_DNAJC17"/>
    <property type="match status" value="1"/>
</dbReference>
<evidence type="ECO:0000313" key="9">
    <source>
        <dbReference type="EMBL" id="CAA9993076.1"/>
    </source>
</evidence>
<dbReference type="OrthoDB" id="259708at2759"/>
<dbReference type="Gene3D" id="1.10.287.110">
    <property type="entry name" value="DnaJ domain"/>
    <property type="match status" value="1"/>
</dbReference>
<evidence type="ECO:0000256" key="6">
    <source>
        <dbReference type="ARBA" id="ARBA00023242"/>
    </source>
</evidence>
<feature type="domain" description="J" evidence="8">
    <location>
        <begin position="4"/>
        <end position="98"/>
    </location>
</feature>
<sequence length="266" mass="30448">METDLYELFGIVNTASEQEVSFNFYLIRPIILFLDISLYLKNTSDLFQLKKAYRKKALKCHPDKNPDNPNAAKLFLELSTALEILLDVSSRANYDKMLSARLAAKIRHDALDSKRKKLKEDLEAREKSAAANLRQDGRSQQSAEEKYNAEIQRLRKEGSKQLLEEMEKVKEELREQMSNPLYSQEEDGSAHRLKVRWKCEKTDENEGGYNSTNLRTIFSKYGEISCLVVSNKKKGSALLEFETKSAAVSVELNFLSYAALFILSRG</sequence>
<accession>A0A6H5FU52</accession>
<reference evidence="9 10" key="1">
    <citation type="submission" date="2020-02" db="EMBL/GenBank/DDBJ databases">
        <authorList>
            <person name="Ferguson B K."/>
        </authorList>
    </citation>
    <scope>NUCLEOTIDE SEQUENCE [LARGE SCALE GENOMIC DNA]</scope>
</reference>
<organism evidence="9 10">
    <name type="scientific">Nesidiocoris tenuis</name>
    <dbReference type="NCBI Taxonomy" id="355587"/>
    <lineage>
        <taxon>Eukaryota</taxon>
        <taxon>Metazoa</taxon>
        <taxon>Ecdysozoa</taxon>
        <taxon>Arthropoda</taxon>
        <taxon>Hexapoda</taxon>
        <taxon>Insecta</taxon>
        <taxon>Pterygota</taxon>
        <taxon>Neoptera</taxon>
        <taxon>Paraneoptera</taxon>
        <taxon>Hemiptera</taxon>
        <taxon>Heteroptera</taxon>
        <taxon>Panheteroptera</taxon>
        <taxon>Cimicomorpha</taxon>
        <taxon>Miridae</taxon>
        <taxon>Dicyphina</taxon>
        <taxon>Nesidiocoris</taxon>
    </lineage>
</organism>
<dbReference type="PROSITE" id="PS50076">
    <property type="entry name" value="DNAJ_2"/>
    <property type="match status" value="1"/>
</dbReference>
<dbReference type="Proteomes" id="UP000479000">
    <property type="component" value="Unassembled WGS sequence"/>
</dbReference>
<evidence type="ECO:0000256" key="4">
    <source>
        <dbReference type="ARBA" id="ARBA00022884"/>
    </source>
</evidence>
<dbReference type="AlphaFoldDB" id="A0A6H5FU52"/>
<evidence type="ECO:0000256" key="1">
    <source>
        <dbReference type="ARBA" id="ARBA00004123"/>
    </source>
</evidence>
<proteinExistence type="predicted"/>
<evidence type="ECO:0000256" key="2">
    <source>
        <dbReference type="ARBA" id="ARBA00004496"/>
    </source>
</evidence>
<name>A0A6H5FU52_9HEMI</name>
<keyword evidence="4" id="KW-0694">RNA-binding</keyword>
<dbReference type="InterPro" id="IPR001623">
    <property type="entry name" value="DnaJ_domain"/>
</dbReference>
<dbReference type="SUPFAM" id="SSF54928">
    <property type="entry name" value="RNA-binding domain, RBD"/>
    <property type="match status" value="1"/>
</dbReference>
<dbReference type="EMBL" id="CADCXU010000095">
    <property type="protein sequence ID" value="CAA9993076.1"/>
    <property type="molecule type" value="Genomic_DNA"/>
</dbReference>
<dbReference type="Pfam" id="PF00226">
    <property type="entry name" value="DnaJ"/>
    <property type="match status" value="1"/>
</dbReference>
<evidence type="ECO:0000256" key="3">
    <source>
        <dbReference type="ARBA" id="ARBA00022490"/>
    </source>
</evidence>
<comment type="subcellular location">
    <subcellularLocation>
        <location evidence="2">Cytoplasm</location>
    </subcellularLocation>
    <subcellularLocation>
        <location evidence="1">Nucleus</location>
    </subcellularLocation>
</comment>
<dbReference type="InterPro" id="IPR052094">
    <property type="entry name" value="Pre-mRNA-splicing_ERAD"/>
</dbReference>
<dbReference type="CDD" id="cd06257">
    <property type="entry name" value="DnaJ"/>
    <property type="match status" value="1"/>
</dbReference>
<dbReference type="InterPro" id="IPR035979">
    <property type="entry name" value="RBD_domain_sf"/>
</dbReference>
<dbReference type="GO" id="GO:0003723">
    <property type="term" value="F:RNA binding"/>
    <property type="evidence" value="ECO:0007669"/>
    <property type="project" value="UniProtKB-KW"/>
</dbReference>
<dbReference type="PANTHER" id="PTHR44313:SF1">
    <property type="entry name" value="DNAJ HOMOLOG SUBFAMILY C MEMBER 17"/>
    <property type="match status" value="1"/>
</dbReference>
<keyword evidence="5" id="KW-0143">Chaperone</keyword>
<dbReference type="InterPro" id="IPR036869">
    <property type="entry name" value="J_dom_sf"/>
</dbReference>